<evidence type="ECO:0000313" key="2">
    <source>
        <dbReference type="Proteomes" id="UP000244336"/>
    </source>
</evidence>
<name>A0A2T7DIR6_9POAL</name>
<gene>
    <name evidence="1" type="ORF">GQ55_5G214600</name>
</gene>
<sequence length="53" mass="6247">MAGPNLAPPRRPSGQRCSIFCQYRIPQRKRFLFKKCITQPMCHQKGLPFQTFH</sequence>
<organism evidence="1 2">
    <name type="scientific">Panicum hallii var. hallii</name>
    <dbReference type="NCBI Taxonomy" id="1504633"/>
    <lineage>
        <taxon>Eukaryota</taxon>
        <taxon>Viridiplantae</taxon>
        <taxon>Streptophyta</taxon>
        <taxon>Embryophyta</taxon>
        <taxon>Tracheophyta</taxon>
        <taxon>Spermatophyta</taxon>
        <taxon>Magnoliopsida</taxon>
        <taxon>Liliopsida</taxon>
        <taxon>Poales</taxon>
        <taxon>Poaceae</taxon>
        <taxon>PACMAD clade</taxon>
        <taxon>Panicoideae</taxon>
        <taxon>Panicodae</taxon>
        <taxon>Paniceae</taxon>
        <taxon>Panicinae</taxon>
        <taxon>Panicum</taxon>
        <taxon>Panicum sect. Panicum</taxon>
    </lineage>
</organism>
<dbReference type="EMBL" id="CM009753">
    <property type="protein sequence ID" value="PUZ55472.1"/>
    <property type="molecule type" value="Genomic_DNA"/>
</dbReference>
<dbReference type="Gramene" id="PUZ55472">
    <property type="protein sequence ID" value="PUZ55472"/>
    <property type="gene ID" value="GQ55_5G214600"/>
</dbReference>
<dbReference type="AlphaFoldDB" id="A0A2T7DIR6"/>
<evidence type="ECO:0000313" key="1">
    <source>
        <dbReference type="EMBL" id="PUZ55472.1"/>
    </source>
</evidence>
<keyword evidence="2" id="KW-1185">Reference proteome</keyword>
<accession>A0A2T7DIR6</accession>
<dbReference type="Proteomes" id="UP000244336">
    <property type="component" value="Chromosome 5"/>
</dbReference>
<proteinExistence type="predicted"/>
<protein>
    <submittedName>
        <fullName evidence="1">Uncharacterized protein</fullName>
    </submittedName>
</protein>
<reference evidence="1 2" key="1">
    <citation type="submission" date="2018-04" db="EMBL/GenBank/DDBJ databases">
        <title>WGS assembly of Panicum hallii var. hallii HAL2.</title>
        <authorList>
            <person name="Lovell J."/>
            <person name="Jenkins J."/>
            <person name="Lowry D."/>
            <person name="Mamidi S."/>
            <person name="Sreedasyam A."/>
            <person name="Weng X."/>
            <person name="Barry K."/>
            <person name="Bonette J."/>
            <person name="Campitelli B."/>
            <person name="Daum C."/>
            <person name="Gordon S."/>
            <person name="Gould B."/>
            <person name="Lipzen A."/>
            <person name="MacQueen A."/>
            <person name="Palacio-Mejia J."/>
            <person name="Plott C."/>
            <person name="Shakirov E."/>
            <person name="Shu S."/>
            <person name="Yoshinaga Y."/>
            <person name="Zane M."/>
            <person name="Rokhsar D."/>
            <person name="Grimwood J."/>
            <person name="Schmutz J."/>
            <person name="Juenger T."/>
        </authorList>
    </citation>
    <scope>NUCLEOTIDE SEQUENCE [LARGE SCALE GENOMIC DNA]</scope>
    <source>
        <strain evidence="2">cv. HAL2</strain>
    </source>
</reference>